<feature type="transmembrane region" description="Helical" evidence="4">
    <location>
        <begin position="41"/>
        <end position="63"/>
    </location>
</feature>
<dbReference type="InterPro" id="IPR003675">
    <property type="entry name" value="Rce1/LyrA-like_dom"/>
</dbReference>
<dbReference type="PATRIC" id="fig|1231377.3.peg.927"/>
<evidence type="ECO:0000256" key="2">
    <source>
        <dbReference type="ARBA" id="ARBA00009067"/>
    </source>
</evidence>
<feature type="transmembrane region" description="Helical" evidence="4">
    <location>
        <begin position="75"/>
        <end position="95"/>
    </location>
</feature>
<keyword evidence="4" id="KW-0472">Membrane</keyword>
<dbReference type="EMBL" id="AMQS01000012">
    <property type="protein sequence ID" value="EKF51601.1"/>
    <property type="molecule type" value="Genomic_DNA"/>
</dbReference>
<dbReference type="AlphaFoldDB" id="K2PW47"/>
<comment type="caution">
    <text evidence="6">The sequence shown here is derived from an EMBL/GenBank/DDBJ whole genome shotgun (WGS) entry which is preliminary data.</text>
</comment>
<dbReference type="Proteomes" id="UP000006787">
    <property type="component" value="Unassembled WGS sequence"/>
</dbReference>
<dbReference type="RefSeq" id="WP_003135351.1">
    <property type="nucleotide sequence ID" value="NZ_AMQS01000012.1"/>
</dbReference>
<feature type="transmembrane region" description="Helical" evidence="4">
    <location>
        <begin position="12"/>
        <end position="29"/>
    </location>
</feature>
<dbReference type="GO" id="GO:0005886">
    <property type="term" value="C:plasma membrane"/>
    <property type="evidence" value="ECO:0007669"/>
    <property type="project" value="UniProtKB-SubCell"/>
</dbReference>
<sequence>MLELFKTTKINLWSFLAATGIIALGDWGVMTAQGESVLSLFNFTFLTIAGLLSLTILLGWPGVKKLFKKMSKGDWKWIAFAILAEIILTYGFAFIGDFFKQSLADNAGVEELGSIFDLFISIPFISMSLVGEELFIATLFILVFMIANKFGGEKQTIIIAAIASLAIFGLSHYGVYDGNLYQCIVVIGMAHIPTMYAWLKTETLWVPILIHVIYDVLLLSLSTLLA</sequence>
<reference evidence="6 7" key="1">
    <citation type="journal article" date="2012" name="J. Bacteriol.">
        <title>Genome Sequence of the Bacteriocin-Producing Strain Lactococcus garvieae DCC43.</title>
        <authorList>
            <person name="Gabrielsen C."/>
            <person name="Brede D.A."/>
            <person name="Hernandez P.E."/>
            <person name="Nes I.F."/>
            <person name="Diep D.B."/>
        </authorList>
    </citation>
    <scope>NUCLEOTIDE SEQUENCE [LARGE SCALE GENOMIC DNA]</scope>
    <source>
        <strain evidence="6 7">DCC43</strain>
    </source>
</reference>
<feature type="transmembrane region" description="Helical" evidence="4">
    <location>
        <begin position="156"/>
        <end position="173"/>
    </location>
</feature>
<comment type="subcellular location">
    <subcellularLocation>
        <location evidence="1">Cell membrane</location>
        <topology evidence="1">Multi-pass membrane protein</topology>
    </subcellularLocation>
</comment>
<protein>
    <submittedName>
        <fullName evidence="6">Immunity protein PlnL</fullName>
    </submittedName>
</protein>
<keyword evidence="4" id="KW-1133">Transmembrane helix</keyword>
<evidence type="ECO:0000313" key="7">
    <source>
        <dbReference type="Proteomes" id="UP000006787"/>
    </source>
</evidence>
<gene>
    <name evidence="6" type="ORF">C426_0926</name>
</gene>
<keyword evidence="3" id="KW-1003">Cell membrane</keyword>
<dbReference type="GO" id="GO:0004175">
    <property type="term" value="F:endopeptidase activity"/>
    <property type="evidence" value="ECO:0007669"/>
    <property type="project" value="UniProtKB-ARBA"/>
</dbReference>
<keyword evidence="4" id="KW-0812">Transmembrane</keyword>
<dbReference type="GO" id="GO:0080120">
    <property type="term" value="P:CAAX-box protein maturation"/>
    <property type="evidence" value="ECO:0007669"/>
    <property type="project" value="UniProtKB-ARBA"/>
</dbReference>
<evidence type="ECO:0000256" key="4">
    <source>
        <dbReference type="SAM" id="Phobius"/>
    </source>
</evidence>
<evidence type="ECO:0000259" key="5">
    <source>
        <dbReference type="Pfam" id="PF02517"/>
    </source>
</evidence>
<dbReference type="Pfam" id="PF02517">
    <property type="entry name" value="Rce1-like"/>
    <property type="match status" value="1"/>
</dbReference>
<evidence type="ECO:0000256" key="3">
    <source>
        <dbReference type="ARBA" id="ARBA00022475"/>
    </source>
</evidence>
<proteinExistence type="inferred from homology"/>
<name>K2PW47_9LACT</name>
<feature type="transmembrane region" description="Helical" evidence="4">
    <location>
        <begin position="204"/>
        <end position="225"/>
    </location>
</feature>
<feature type="domain" description="CAAX prenyl protease 2/Lysostaphin resistance protein A-like" evidence="5">
    <location>
        <begin position="121"/>
        <end position="216"/>
    </location>
</feature>
<feature type="transmembrane region" description="Helical" evidence="4">
    <location>
        <begin position="115"/>
        <end position="144"/>
    </location>
</feature>
<organism evidence="6 7">
    <name type="scientific">Lactococcus garvieae DCC43</name>
    <dbReference type="NCBI Taxonomy" id="1231377"/>
    <lineage>
        <taxon>Bacteria</taxon>
        <taxon>Bacillati</taxon>
        <taxon>Bacillota</taxon>
        <taxon>Bacilli</taxon>
        <taxon>Lactobacillales</taxon>
        <taxon>Streptococcaceae</taxon>
        <taxon>Lactococcus</taxon>
    </lineage>
</organism>
<evidence type="ECO:0000313" key="6">
    <source>
        <dbReference type="EMBL" id="EKF51601.1"/>
    </source>
</evidence>
<evidence type="ECO:0000256" key="1">
    <source>
        <dbReference type="ARBA" id="ARBA00004651"/>
    </source>
</evidence>
<comment type="similarity">
    <text evidence="2">Belongs to the UPF0177 family.</text>
</comment>
<dbReference type="eggNOG" id="COG1266">
    <property type="taxonomic scope" value="Bacteria"/>
</dbReference>
<accession>K2PW47</accession>